<proteinExistence type="predicted"/>
<dbReference type="EMBL" id="CP117812">
    <property type="protein sequence ID" value="WDE98629.1"/>
    <property type="molecule type" value="Genomic_DNA"/>
</dbReference>
<dbReference type="Pfam" id="PF05015">
    <property type="entry name" value="HigB-like_toxin"/>
    <property type="match status" value="1"/>
</dbReference>
<protein>
    <submittedName>
        <fullName evidence="1">Type II toxin-antitoxin system RelE/ParE family toxin</fullName>
    </submittedName>
</protein>
<sequence length="90" mass="10584">MQFKDKETAKVAQGQMSRKLPQQIQAKALRLIQRLDAATCPEDMMNPPGNRWEILKGDRQGDYSVRINNQWRICWAWEKGPVRVEITDYH</sequence>
<gene>
    <name evidence="1" type="ORF">PQO03_12355</name>
</gene>
<reference evidence="1 2" key="1">
    <citation type="submission" date="2023-02" db="EMBL/GenBank/DDBJ databases">
        <title>Genome sequence of Lentisphaera profundi SAORIC-696.</title>
        <authorList>
            <person name="Kim e."/>
            <person name="Cho J.-C."/>
            <person name="Choi A."/>
            <person name="Kang I."/>
        </authorList>
    </citation>
    <scope>NUCLEOTIDE SEQUENCE [LARGE SCALE GENOMIC DNA]</scope>
    <source>
        <strain evidence="1 2">SAORIC-696</strain>
    </source>
</reference>
<accession>A0ABY7VXU6</accession>
<evidence type="ECO:0000313" key="1">
    <source>
        <dbReference type="EMBL" id="WDE98629.1"/>
    </source>
</evidence>
<dbReference type="RefSeq" id="WP_274153500.1">
    <property type="nucleotide sequence ID" value="NZ_CP117812.1"/>
</dbReference>
<dbReference type="Proteomes" id="UP001214250">
    <property type="component" value="Chromosome 2"/>
</dbReference>
<organism evidence="1 2">
    <name type="scientific">Lentisphaera profundi</name>
    <dbReference type="NCBI Taxonomy" id="1658616"/>
    <lineage>
        <taxon>Bacteria</taxon>
        <taxon>Pseudomonadati</taxon>
        <taxon>Lentisphaerota</taxon>
        <taxon>Lentisphaeria</taxon>
        <taxon>Lentisphaerales</taxon>
        <taxon>Lentisphaeraceae</taxon>
        <taxon>Lentisphaera</taxon>
    </lineage>
</organism>
<keyword evidence="2" id="KW-1185">Reference proteome</keyword>
<name>A0ABY7VXU6_9BACT</name>
<dbReference type="SUPFAM" id="SSF143011">
    <property type="entry name" value="RelE-like"/>
    <property type="match status" value="1"/>
</dbReference>
<dbReference type="InterPro" id="IPR035093">
    <property type="entry name" value="RelE/ParE_toxin_dom_sf"/>
</dbReference>
<evidence type="ECO:0000313" key="2">
    <source>
        <dbReference type="Proteomes" id="UP001214250"/>
    </source>
</evidence>
<dbReference type="Gene3D" id="3.30.2310.20">
    <property type="entry name" value="RelE-like"/>
    <property type="match status" value="1"/>
</dbReference>
<dbReference type="PANTHER" id="PTHR40266">
    <property type="entry name" value="TOXIN HIGB-1"/>
    <property type="match status" value="1"/>
</dbReference>
<dbReference type="PANTHER" id="PTHR40266:SF2">
    <property type="entry name" value="TOXIN HIGB-1"/>
    <property type="match status" value="1"/>
</dbReference>
<dbReference type="InterPro" id="IPR007711">
    <property type="entry name" value="HigB-1"/>
</dbReference>